<feature type="transmembrane region" description="Helical" evidence="7">
    <location>
        <begin position="155"/>
        <end position="179"/>
    </location>
</feature>
<feature type="transmembrane region" description="Helical" evidence="7">
    <location>
        <begin position="185"/>
        <end position="204"/>
    </location>
</feature>
<comment type="similarity">
    <text evidence="2 6">Belongs to the major facilitator superfamily. Sugar transporter (TC 2.A.1.1) family.</text>
</comment>
<evidence type="ECO:0000313" key="10">
    <source>
        <dbReference type="Proteomes" id="UP000051952"/>
    </source>
</evidence>
<evidence type="ECO:0000256" key="7">
    <source>
        <dbReference type="SAM" id="Phobius"/>
    </source>
</evidence>
<feature type="transmembrane region" description="Helical" evidence="7">
    <location>
        <begin position="455"/>
        <end position="477"/>
    </location>
</feature>
<keyword evidence="6" id="KW-0813">Transport</keyword>
<comment type="subcellular location">
    <subcellularLocation>
        <location evidence="1">Membrane</location>
        <topology evidence="1">Multi-pass membrane protein</topology>
    </subcellularLocation>
</comment>
<keyword evidence="3 7" id="KW-0812">Transmembrane</keyword>
<feature type="transmembrane region" description="Helical" evidence="7">
    <location>
        <begin position="497"/>
        <end position="515"/>
    </location>
</feature>
<protein>
    <submittedName>
        <fullName evidence="9">Glucose transporter, putative</fullName>
    </submittedName>
</protein>
<organism evidence="9 10">
    <name type="scientific">Bodo saltans</name>
    <name type="common">Flagellated protozoan</name>
    <dbReference type="NCBI Taxonomy" id="75058"/>
    <lineage>
        <taxon>Eukaryota</taxon>
        <taxon>Discoba</taxon>
        <taxon>Euglenozoa</taxon>
        <taxon>Kinetoplastea</taxon>
        <taxon>Metakinetoplastina</taxon>
        <taxon>Eubodonida</taxon>
        <taxon>Bodonidae</taxon>
        <taxon>Bodo</taxon>
    </lineage>
</organism>
<feature type="domain" description="Major facilitator superfamily (MFS) profile" evidence="8">
    <location>
        <begin position="17"/>
        <end position="519"/>
    </location>
</feature>
<dbReference type="InterPro" id="IPR005828">
    <property type="entry name" value="MFS_sugar_transport-like"/>
</dbReference>
<dbReference type="SUPFAM" id="SSF103473">
    <property type="entry name" value="MFS general substrate transporter"/>
    <property type="match status" value="1"/>
</dbReference>
<dbReference type="Pfam" id="PF00083">
    <property type="entry name" value="Sugar_tr"/>
    <property type="match status" value="1"/>
</dbReference>
<proteinExistence type="inferred from homology"/>
<dbReference type="PANTHER" id="PTHR48022:SF2">
    <property type="entry name" value="PLASTIDIC GLUCOSE TRANSPORTER 4"/>
    <property type="match status" value="1"/>
</dbReference>
<dbReference type="Proteomes" id="UP000051952">
    <property type="component" value="Unassembled WGS sequence"/>
</dbReference>
<dbReference type="GO" id="GO:0016020">
    <property type="term" value="C:membrane"/>
    <property type="evidence" value="ECO:0007669"/>
    <property type="project" value="UniProtKB-SubCell"/>
</dbReference>
<keyword evidence="9" id="KW-0762">Sugar transport</keyword>
<dbReference type="PANTHER" id="PTHR48022">
    <property type="entry name" value="PLASTIDIC GLUCOSE TRANSPORTER 4"/>
    <property type="match status" value="1"/>
</dbReference>
<evidence type="ECO:0000256" key="4">
    <source>
        <dbReference type="ARBA" id="ARBA00022989"/>
    </source>
</evidence>
<dbReference type="Gene3D" id="1.20.1250.20">
    <property type="entry name" value="MFS general substrate transporter like domains"/>
    <property type="match status" value="2"/>
</dbReference>
<dbReference type="InterPro" id="IPR003663">
    <property type="entry name" value="Sugar/inositol_transpt"/>
</dbReference>
<dbReference type="OMA" id="NAIMVPS"/>
<feature type="transmembrane region" description="Helical" evidence="7">
    <location>
        <begin position="388"/>
        <end position="407"/>
    </location>
</feature>
<dbReference type="PRINTS" id="PR00171">
    <property type="entry name" value="SUGRTRNSPORT"/>
</dbReference>
<dbReference type="EMBL" id="CYKH01001775">
    <property type="protein sequence ID" value="CUG89880.1"/>
    <property type="molecule type" value="Genomic_DNA"/>
</dbReference>
<feature type="transmembrane region" description="Helical" evidence="7">
    <location>
        <begin position="122"/>
        <end position="143"/>
    </location>
</feature>
<evidence type="ECO:0000256" key="1">
    <source>
        <dbReference type="ARBA" id="ARBA00004141"/>
    </source>
</evidence>
<dbReference type="InterPro" id="IPR020846">
    <property type="entry name" value="MFS_dom"/>
</dbReference>
<dbReference type="OrthoDB" id="4142200at2759"/>
<feature type="transmembrane region" description="Helical" evidence="7">
    <location>
        <begin position="419"/>
        <end position="443"/>
    </location>
</feature>
<feature type="transmembrane region" description="Helical" evidence="7">
    <location>
        <begin position="358"/>
        <end position="376"/>
    </location>
</feature>
<evidence type="ECO:0000256" key="2">
    <source>
        <dbReference type="ARBA" id="ARBA00010992"/>
    </source>
</evidence>
<keyword evidence="10" id="KW-1185">Reference proteome</keyword>
<reference evidence="10" key="1">
    <citation type="submission" date="2015-09" db="EMBL/GenBank/DDBJ databases">
        <authorList>
            <consortium name="Pathogen Informatics"/>
        </authorList>
    </citation>
    <scope>NUCLEOTIDE SEQUENCE [LARGE SCALE GENOMIC DNA]</scope>
    <source>
        <strain evidence="10">Lake Konstanz</strain>
    </source>
</reference>
<evidence type="ECO:0000259" key="8">
    <source>
        <dbReference type="PROSITE" id="PS50850"/>
    </source>
</evidence>
<keyword evidence="5 7" id="KW-0472">Membrane</keyword>
<dbReference type="VEuPathDB" id="TriTrypDB:BSAL_23880"/>
<gene>
    <name evidence="9" type="ORF">BSAL_23880</name>
</gene>
<dbReference type="InterPro" id="IPR036259">
    <property type="entry name" value="MFS_trans_sf"/>
</dbReference>
<dbReference type="PROSITE" id="PS50850">
    <property type="entry name" value="MFS"/>
    <property type="match status" value="1"/>
</dbReference>
<dbReference type="InterPro" id="IPR050360">
    <property type="entry name" value="MFS_Sugar_Transporters"/>
</dbReference>
<evidence type="ECO:0000256" key="6">
    <source>
        <dbReference type="RuleBase" id="RU003346"/>
    </source>
</evidence>
<evidence type="ECO:0000256" key="5">
    <source>
        <dbReference type="ARBA" id="ARBA00023136"/>
    </source>
</evidence>
<keyword evidence="4 7" id="KW-1133">Transmembrane helix</keyword>
<feature type="transmembrane region" description="Helical" evidence="7">
    <location>
        <begin position="258"/>
        <end position="274"/>
    </location>
</feature>
<feature type="transmembrane region" description="Helical" evidence="7">
    <location>
        <begin position="12"/>
        <end position="35"/>
    </location>
</feature>
<dbReference type="GO" id="GO:0005351">
    <property type="term" value="F:carbohydrate:proton symporter activity"/>
    <property type="evidence" value="ECO:0007669"/>
    <property type="project" value="TreeGrafter"/>
</dbReference>
<name>A0A0S4JH90_BODSA</name>
<dbReference type="AlphaFoldDB" id="A0A0S4JH90"/>
<dbReference type="NCBIfam" id="TIGR00879">
    <property type="entry name" value="SP"/>
    <property type="match status" value="1"/>
</dbReference>
<accession>A0A0S4JH90</accession>
<evidence type="ECO:0000313" key="9">
    <source>
        <dbReference type="EMBL" id="CUG89880.1"/>
    </source>
</evidence>
<sequence>MGLDYVKGFFTIAVLKIAFINLVCGILVGVCYGFVPVHTTFITIAENCTLYESQDACATAIGTTCHWGPSTNITSNKNKCLFPELVDCHTLDHTSPDECSQLSYCTWSYADSLCQHAAGYTAVQSGIFSGAMVIGALIGSSAMGQIVNRLGRKKAIAICGACALLCSVVVHAASATLLYGLLIPARLFLGVVVGGLCCVGPMYVDEMVPQDYRNPVGMLFQVFFTGGMLLASLLGFLLNPTDFTVDVKMAIRLQGLDAFPTLASLAVLITGLFMRESTKWVKDGGSAPVTATETLQLLIKTSYEPTKHHQQVQQYSWRDMKLELFVALALGMAQQMTGSNAIFNYAPNITKSMNLQPLTGNLLVMGWNFFCSVLSIPLSSKFSMRQMFLTATMAASLSGLMTGIPVYPGVTTEDTRSALAAVGIALFLLAYEIGIGTCFFVLAQIMFPESFRARGSSFAMVSMFLFNITVTICFPIAVEALSGGPSGDQNKGMGITFMFFGVCGLVSWGILYNFLKPYEA</sequence>
<feature type="transmembrane region" description="Helical" evidence="7">
    <location>
        <begin position="216"/>
        <end position="238"/>
    </location>
</feature>
<feature type="transmembrane region" description="Helical" evidence="7">
    <location>
        <begin position="324"/>
        <end position="346"/>
    </location>
</feature>
<evidence type="ECO:0000256" key="3">
    <source>
        <dbReference type="ARBA" id="ARBA00022692"/>
    </source>
</evidence>